<comment type="caution">
    <text evidence="2">The sequence shown here is derived from an EMBL/GenBank/DDBJ whole genome shotgun (WGS) entry which is preliminary data.</text>
</comment>
<accession>A0AAV9XIQ2</accession>
<dbReference type="InterPro" id="IPR056009">
    <property type="entry name" value="DUF7587"/>
</dbReference>
<organism evidence="2 3">
    <name type="scientific">Orbilia ellipsospora</name>
    <dbReference type="NCBI Taxonomy" id="2528407"/>
    <lineage>
        <taxon>Eukaryota</taxon>
        <taxon>Fungi</taxon>
        <taxon>Dikarya</taxon>
        <taxon>Ascomycota</taxon>
        <taxon>Pezizomycotina</taxon>
        <taxon>Orbiliomycetes</taxon>
        <taxon>Orbiliales</taxon>
        <taxon>Orbiliaceae</taxon>
        <taxon>Orbilia</taxon>
    </lineage>
</organism>
<keyword evidence="3" id="KW-1185">Reference proteome</keyword>
<evidence type="ECO:0000313" key="3">
    <source>
        <dbReference type="Proteomes" id="UP001365542"/>
    </source>
</evidence>
<evidence type="ECO:0000259" key="1">
    <source>
        <dbReference type="Pfam" id="PF24494"/>
    </source>
</evidence>
<sequence length="403" mass="45635">MPLGYDILYAQYQHGALDVVEVSPLCHEVSGLSLNQQNANTYELEAHQNQWNLNETMLSTQRNEVSTSEFRHDARMETEQCHQAQTSVAPEPPLNVLQNSNLGDQSDEMQIDHCNSYAGVKYWSLETSNSPLGSMQNPILVLDRIEFDGYKNTILNSYCENYDSDESLSDDSVFEGSEPAILTNTKRNYANPKAKKYPIFYWKPKFRRALYILKLLSKISDDGIALILARISGQTCTRNKVLAQFNEYKKPKTQNAKIYKSIMKQTGNMTNYIIELASLQEVAATLGLDKAQLKKQKPGRPRKTVNSAIEDLKGGSGDDADGEFAVRSSVMRSDILYRVYDKRSHGINSRKGFYAGAFAGSESIAMIEDMSVIQNYDDNLGVHIRRECRLAREMMQEFQLLKL</sequence>
<proteinExistence type="predicted"/>
<dbReference type="Proteomes" id="UP001365542">
    <property type="component" value="Unassembled WGS sequence"/>
</dbReference>
<dbReference type="AlphaFoldDB" id="A0AAV9XIQ2"/>
<dbReference type="Pfam" id="PF24494">
    <property type="entry name" value="DUF7587"/>
    <property type="match status" value="1"/>
</dbReference>
<evidence type="ECO:0000313" key="2">
    <source>
        <dbReference type="EMBL" id="KAK6541973.1"/>
    </source>
</evidence>
<gene>
    <name evidence="2" type="ORF">TWF694_007746</name>
</gene>
<dbReference type="EMBL" id="JAVHJO010000003">
    <property type="protein sequence ID" value="KAK6541973.1"/>
    <property type="molecule type" value="Genomic_DNA"/>
</dbReference>
<protein>
    <recommendedName>
        <fullName evidence="1">DUF7587 domain-containing protein</fullName>
    </recommendedName>
</protein>
<feature type="domain" description="DUF7587" evidence="1">
    <location>
        <begin position="333"/>
        <end position="385"/>
    </location>
</feature>
<reference evidence="2 3" key="1">
    <citation type="submission" date="2019-10" db="EMBL/GenBank/DDBJ databases">
        <authorList>
            <person name="Palmer J.M."/>
        </authorList>
    </citation>
    <scope>NUCLEOTIDE SEQUENCE [LARGE SCALE GENOMIC DNA]</scope>
    <source>
        <strain evidence="2 3">TWF694</strain>
    </source>
</reference>
<name>A0AAV9XIQ2_9PEZI</name>